<comment type="caution">
    <text evidence="1">The sequence shown here is derived from an EMBL/GenBank/DDBJ whole genome shotgun (WGS) entry which is preliminary data.</text>
</comment>
<accession>A0A2U1N8P9</accession>
<dbReference type="EMBL" id="PKPP01003343">
    <property type="protein sequence ID" value="PWA69890.1"/>
    <property type="molecule type" value="Genomic_DNA"/>
</dbReference>
<dbReference type="Pfam" id="PF05056">
    <property type="entry name" value="DUF674"/>
    <property type="match status" value="2"/>
</dbReference>
<sequence>MKILRHLEVTLSMGTVIRLLERVNNENIKALGSVNNLYHSLVNFPDNYMSTVEIKYMLLYTRSSSHDHCRKLKLNIDDTEPIKYFVCQTLDCYLHANTGAGGTFVTDATTFLVTCDLWVMPNTAGLRIQLLCAFGITDGSQVEERTLDMHREQVHIFIL</sequence>
<evidence type="ECO:0000313" key="1">
    <source>
        <dbReference type="EMBL" id="PWA69890.1"/>
    </source>
</evidence>
<reference evidence="1 2" key="1">
    <citation type="journal article" date="2018" name="Mol. Plant">
        <title>The genome of Artemisia annua provides insight into the evolution of Asteraceae family and artemisinin biosynthesis.</title>
        <authorList>
            <person name="Shen Q."/>
            <person name="Zhang L."/>
            <person name="Liao Z."/>
            <person name="Wang S."/>
            <person name="Yan T."/>
            <person name="Shi P."/>
            <person name="Liu M."/>
            <person name="Fu X."/>
            <person name="Pan Q."/>
            <person name="Wang Y."/>
            <person name="Lv Z."/>
            <person name="Lu X."/>
            <person name="Zhang F."/>
            <person name="Jiang W."/>
            <person name="Ma Y."/>
            <person name="Chen M."/>
            <person name="Hao X."/>
            <person name="Li L."/>
            <person name="Tang Y."/>
            <person name="Lv G."/>
            <person name="Zhou Y."/>
            <person name="Sun X."/>
            <person name="Brodelius P.E."/>
            <person name="Rose J.K.C."/>
            <person name="Tang K."/>
        </authorList>
    </citation>
    <scope>NUCLEOTIDE SEQUENCE [LARGE SCALE GENOMIC DNA]</scope>
    <source>
        <strain evidence="2">cv. Huhao1</strain>
        <tissue evidence="1">Leaf</tissue>
    </source>
</reference>
<dbReference type="PANTHER" id="PTHR33103">
    <property type="entry name" value="OS01G0153900 PROTEIN"/>
    <property type="match status" value="1"/>
</dbReference>
<dbReference type="InterPro" id="IPR007750">
    <property type="entry name" value="DUF674"/>
</dbReference>
<keyword evidence="2" id="KW-1185">Reference proteome</keyword>
<dbReference type="PANTHER" id="PTHR33103:SF27">
    <property type="entry name" value="OS04G0594700 PROTEIN"/>
    <property type="match status" value="1"/>
</dbReference>
<name>A0A2U1N8P9_ARTAN</name>
<proteinExistence type="predicted"/>
<gene>
    <name evidence="1" type="ORF">CTI12_AA290200</name>
</gene>
<dbReference type="AlphaFoldDB" id="A0A2U1N8P9"/>
<evidence type="ECO:0000313" key="2">
    <source>
        <dbReference type="Proteomes" id="UP000245207"/>
    </source>
</evidence>
<organism evidence="1 2">
    <name type="scientific">Artemisia annua</name>
    <name type="common">Sweet wormwood</name>
    <dbReference type="NCBI Taxonomy" id="35608"/>
    <lineage>
        <taxon>Eukaryota</taxon>
        <taxon>Viridiplantae</taxon>
        <taxon>Streptophyta</taxon>
        <taxon>Embryophyta</taxon>
        <taxon>Tracheophyta</taxon>
        <taxon>Spermatophyta</taxon>
        <taxon>Magnoliopsida</taxon>
        <taxon>eudicotyledons</taxon>
        <taxon>Gunneridae</taxon>
        <taxon>Pentapetalae</taxon>
        <taxon>asterids</taxon>
        <taxon>campanulids</taxon>
        <taxon>Asterales</taxon>
        <taxon>Asteraceae</taxon>
        <taxon>Asteroideae</taxon>
        <taxon>Anthemideae</taxon>
        <taxon>Artemisiinae</taxon>
        <taxon>Artemisia</taxon>
    </lineage>
</organism>
<dbReference type="Proteomes" id="UP000245207">
    <property type="component" value="Unassembled WGS sequence"/>
</dbReference>
<protein>
    <submittedName>
        <fullName evidence="1">Uncharacterized protein</fullName>
    </submittedName>
</protein>
<dbReference type="OrthoDB" id="1277335at2759"/>